<proteinExistence type="predicted"/>
<dbReference type="EMBL" id="ASPP01027349">
    <property type="protein sequence ID" value="ETO06228.1"/>
    <property type="molecule type" value="Genomic_DNA"/>
</dbReference>
<protein>
    <submittedName>
        <fullName evidence="2">Uncharacterized protein</fullName>
    </submittedName>
</protein>
<feature type="compositionally biased region" description="Basic residues" evidence="1">
    <location>
        <begin position="209"/>
        <end position="220"/>
    </location>
</feature>
<dbReference type="Proteomes" id="UP000023152">
    <property type="component" value="Unassembled WGS sequence"/>
</dbReference>
<organism evidence="2 3">
    <name type="scientific">Reticulomyxa filosa</name>
    <dbReference type="NCBI Taxonomy" id="46433"/>
    <lineage>
        <taxon>Eukaryota</taxon>
        <taxon>Sar</taxon>
        <taxon>Rhizaria</taxon>
        <taxon>Retaria</taxon>
        <taxon>Foraminifera</taxon>
        <taxon>Monothalamids</taxon>
        <taxon>Reticulomyxidae</taxon>
        <taxon>Reticulomyxa</taxon>
    </lineage>
</organism>
<keyword evidence="3" id="KW-1185">Reference proteome</keyword>
<sequence>MRSNFHNLAKLTSRPCGISRGIRLSFKHSFSTSKVVEEIEEIVSVPAAKSDKQSNKIPLQHMIVDAYHIRAGTHNLTTYESVIRGEHDCKAVSNSTLQRKQSTGNKVHKESKNFNNTENEPKNIDVLMDDICEHMLSTLGHEKPSDSEGIESRVLAVETNNRHYLQRAKQDSIQIKEALERISSMLKQTASPKTSEQHTRKLQPSIKLDKKKSQKIKKTK</sequence>
<reference evidence="2 3" key="1">
    <citation type="journal article" date="2013" name="Curr. Biol.">
        <title>The Genome of the Foraminiferan Reticulomyxa filosa.</title>
        <authorList>
            <person name="Glockner G."/>
            <person name="Hulsmann N."/>
            <person name="Schleicher M."/>
            <person name="Noegel A.A."/>
            <person name="Eichinger L."/>
            <person name="Gallinger C."/>
            <person name="Pawlowski J."/>
            <person name="Sierra R."/>
            <person name="Euteneuer U."/>
            <person name="Pillet L."/>
            <person name="Moustafa A."/>
            <person name="Platzer M."/>
            <person name="Groth M."/>
            <person name="Szafranski K."/>
            <person name="Schliwa M."/>
        </authorList>
    </citation>
    <scope>NUCLEOTIDE SEQUENCE [LARGE SCALE GENOMIC DNA]</scope>
</reference>
<evidence type="ECO:0000313" key="2">
    <source>
        <dbReference type="EMBL" id="ETO06228.1"/>
    </source>
</evidence>
<name>X6LWA5_RETFI</name>
<comment type="caution">
    <text evidence="2">The sequence shown here is derived from an EMBL/GenBank/DDBJ whole genome shotgun (WGS) entry which is preliminary data.</text>
</comment>
<accession>X6LWA5</accession>
<evidence type="ECO:0000313" key="3">
    <source>
        <dbReference type="Proteomes" id="UP000023152"/>
    </source>
</evidence>
<feature type="region of interest" description="Disordered" evidence="1">
    <location>
        <begin position="186"/>
        <end position="220"/>
    </location>
</feature>
<gene>
    <name evidence="2" type="ORF">RFI_31167</name>
</gene>
<dbReference type="AlphaFoldDB" id="X6LWA5"/>
<evidence type="ECO:0000256" key="1">
    <source>
        <dbReference type="SAM" id="MobiDB-lite"/>
    </source>
</evidence>